<protein>
    <recommendedName>
        <fullName evidence="3">PilZ domain-containing protein</fullName>
    </recommendedName>
</protein>
<keyword evidence="2" id="KW-1185">Reference proteome</keyword>
<evidence type="ECO:0000313" key="2">
    <source>
        <dbReference type="Proteomes" id="UP001515683"/>
    </source>
</evidence>
<organism evidence="1 2">
    <name type="scientific">Candidatus Pantoea multigeneris</name>
    <dbReference type="NCBI Taxonomy" id="2608357"/>
    <lineage>
        <taxon>Bacteria</taxon>
        <taxon>Pseudomonadati</taxon>
        <taxon>Pseudomonadota</taxon>
        <taxon>Gammaproteobacteria</taxon>
        <taxon>Enterobacterales</taxon>
        <taxon>Erwiniaceae</taxon>
        <taxon>Pantoea</taxon>
    </lineage>
</organism>
<dbReference type="Gene3D" id="2.40.10.220">
    <property type="entry name" value="predicted glycosyltransferase like domains"/>
    <property type="match status" value="1"/>
</dbReference>
<name>A0ABX0RG62_9GAMM</name>
<evidence type="ECO:0008006" key="3">
    <source>
        <dbReference type="Google" id="ProtNLM"/>
    </source>
</evidence>
<accession>A0ABX0RG62</accession>
<proteinExistence type="predicted"/>
<dbReference type="RefSeq" id="WP_167015443.1">
    <property type="nucleotide sequence ID" value="NZ_VWXF01000005.1"/>
</dbReference>
<dbReference type="EMBL" id="VWXF01000005">
    <property type="protein sequence ID" value="NIF22659.1"/>
    <property type="molecule type" value="Genomic_DNA"/>
</dbReference>
<gene>
    <name evidence="1" type="ORF">F3J40_13760</name>
</gene>
<dbReference type="Proteomes" id="UP001515683">
    <property type="component" value="Unassembled WGS sequence"/>
</dbReference>
<evidence type="ECO:0000313" key="1">
    <source>
        <dbReference type="EMBL" id="NIF22659.1"/>
    </source>
</evidence>
<comment type="caution">
    <text evidence="1">The sequence shown here is derived from an EMBL/GenBank/DDBJ whole genome shotgun (WGS) entry which is preliminary data.</text>
</comment>
<sequence length="236" mass="27304">MENTLYKEITKQDRFEILAMMREARKKSGHIEIAYDDKILSCPFLQVDLNGFHVAWMEELSAISEFLPMVIKGSGEKIEFNAQLQSVDQQAGHLVYGFPEEIVVIQRRQSMRITVPDYYGFRCEGRFRDGFNYTFAIKDLSAHGLQLQCTQPLPTLTRNGMLLKNMTIYLGKFGTWPVDLNLLNMKALTHIDDEGQTVSWHTLSCMFAKPSPAFVRKMEEVVMELILDLKRTKRLR</sequence>
<reference evidence="1 2" key="1">
    <citation type="journal article" date="2019" name="bioRxiv">
        <title>Bacteria contribute to plant secondary compound degradation in a generalist herbivore system.</title>
        <authorList>
            <person name="Francoeur C.B."/>
            <person name="Khadempour L."/>
            <person name="Moreira-Soto R.D."/>
            <person name="Gotting K."/>
            <person name="Book A.J."/>
            <person name="Pinto-Tomas A.A."/>
            <person name="Keefover-Ring K."/>
            <person name="Currie C.R."/>
        </authorList>
    </citation>
    <scope>NUCLEOTIDE SEQUENCE [LARGE SCALE GENOMIC DNA]</scope>
    <source>
        <strain evidence="1">Acro-835</strain>
    </source>
</reference>